<proteinExistence type="predicted"/>
<dbReference type="AlphaFoldDB" id="A0A5C5UIE7"/>
<organism evidence="2 3">
    <name type="scientific">Corynebacterium canis</name>
    <dbReference type="NCBI Taxonomy" id="679663"/>
    <lineage>
        <taxon>Bacteria</taxon>
        <taxon>Bacillati</taxon>
        <taxon>Actinomycetota</taxon>
        <taxon>Actinomycetes</taxon>
        <taxon>Mycobacteriales</taxon>
        <taxon>Corynebacteriaceae</taxon>
        <taxon>Corynebacterium</taxon>
    </lineage>
</organism>
<feature type="transmembrane region" description="Helical" evidence="1">
    <location>
        <begin position="51"/>
        <end position="70"/>
    </location>
</feature>
<feature type="transmembrane region" description="Helical" evidence="1">
    <location>
        <begin position="20"/>
        <end position="45"/>
    </location>
</feature>
<name>A0A5C5UIE7_9CORY</name>
<keyword evidence="3" id="KW-1185">Reference proteome</keyword>
<sequence>MNEQAPSIDPKLRSRTRRDIVLYGLARIALFLVLTAVIQGVAALISVPVPLLMSALLALIVALPLSMFVFQGLRRRVTAGIAEWDAQRKAHKEWVKQELAER</sequence>
<dbReference type="EMBL" id="VOHM01000011">
    <property type="protein sequence ID" value="TWT25607.1"/>
    <property type="molecule type" value="Genomic_DNA"/>
</dbReference>
<dbReference type="Pfam" id="PF14012">
    <property type="entry name" value="DUF4229"/>
    <property type="match status" value="1"/>
</dbReference>
<keyword evidence="1" id="KW-0472">Membrane</keyword>
<evidence type="ECO:0000256" key="1">
    <source>
        <dbReference type="SAM" id="Phobius"/>
    </source>
</evidence>
<keyword evidence="1" id="KW-1133">Transmembrane helix</keyword>
<dbReference type="OrthoDB" id="4411979at2"/>
<evidence type="ECO:0000313" key="2">
    <source>
        <dbReference type="EMBL" id="TWT25607.1"/>
    </source>
</evidence>
<evidence type="ECO:0000313" key="3">
    <source>
        <dbReference type="Proteomes" id="UP000320791"/>
    </source>
</evidence>
<gene>
    <name evidence="2" type="ORF">FRX94_06480</name>
</gene>
<protein>
    <submittedName>
        <fullName evidence="2">DUF4229 domain-containing protein</fullName>
    </submittedName>
</protein>
<dbReference type="RefSeq" id="WP_146324316.1">
    <property type="nucleotide sequence ID" value="NZ_BAABLR010000072.1"/>
</dbReference>
<reference evidence="2 3" key="1">
    <citation type="submission" date="2019-08" db="EMBL/GenBank/DDBJ databases">
        <authorList>
            <person name="Lei W."/>
        </authorList>
    </citation>
    <scope>NUCLEOTIDE SEQUENCE [LARGE SCALE GENOMIC DNA]</scope>
    <source>
        <strain evidence="2 3">CCUG 58627</strain>
    </source>
</reference>
<accession>A0A5C5UIE7</accession>
<keyword evidence="1" id="KW-0812">Transmembrane</keyword>
<dbReference type="Proteomes" id="UP000320791">
    <property type="component" value="Unassembled WGS sequence"/>
</dbReference>
<comment type="caution">
    <text evidence="2">The sequence shown here is derived from an EMBL/GenBank/DDBJ whole genome shotgun (WGS) entry which is preliminary data.</text>
</comment>
<dbReference type="InterPro" id="IPR025323">
    <property type="entry name" value="DUF4229"/>
</dbReference>